<protein>
    <submittedName>
        <fullName evidence="3">Eukaryotic peptide chain release factor GTP-binding subunit ERF3A</fullName>
    </submittedName>
</protein>
<evidence type="ECO:0000313" key="4">
    <source>
        <dbReference type="Proteomes" id="UP000700334"/>
    </source>
</evidence>
<dbReference type="Gene3D" id="3.40.50.300">
    <property type="entry name" value="P-loop containing nucleotide triphosphate hydrolases"/>
    <property type="match status" value="1"/>
</dbReference>
<organism evidence="3 4">
    <name type="scientific">Galemys pyrenaicus</name>
    <name type="common">Iberian desman</name>
    <name type="synonym">Pyrenean desman</name>
    <dbReference type="NCBI Taxonomy" id="202257"/>
    <lineage>
        <taxon>Eukaryota</taxon>
        <taxon>Metazoa</taxon>
        <taxon>Chordata</taxon>
        <taxon>Craniata</taxon>
        <taxon>Vertebrata</taxon>
        <taxon>Euteleostomi</taxon>
        <taxon>Mammalia</taxon>
        <taxon>Eutheria</taxon>
        <taxon>Laurasiatheria</taxon>
        <taxon>Eulipotyphla</taxon>
        <taxon>Talpidae</taxon>
        <taxon>Galemys</taxon>
    </lineage>
</organism>
<proteinExistence type="predicted"/>
<dbReference type="GO" id="GO:0005525">
    <property type="term" value="F:GTP binding"/>
    <property type="evidence" value="ECO:0007669"/>
    <property type="project" value="UniProtKB-KW"/>
</dbReference>
<reference evidence="3" key="1">
    <citation type="journal article" date="2021" name="Evol. Appl.">
        <title>The genome of the Pyrenean desman and the effects of bottlenecks and inbreeding on the genomic landscape of an endangered species.</title>
        <authorList>
            <person name="Escoda L."/>
            <person name="Castresana J."/>
        </authorList>
    </citation>
    <scope>NUCLEOTIDE SEQUENCE</scope>
    <source>
        <strain evidence="3">IBE-C5619</strain>
    </source>
</reference>
<dbReference type="PANTHER" id="PTHR23115">
    <property type="entry name" value="TRANSLATION FACTOR"/>
    <property type="match status" value="1"/>
</dbReference>
<dbReference type="SUPFAM" id="SSF52540">
    <property type="entry name" value="P-loop containing nucleoside triphosphate hydrolases"/>
    <property type="match status" value="1"/>
</dbReference>
<name>A0A8J6A2C5_GALPY</name>
<accession>A0A8J6A2C5</accession>
<gene>
    <name evidence="3" type="ORF">J0S82_008755</name>
</gene>
<evidence type="ECO:0000256" key="2">
    <source>
        <dbReference type="ARBA" id="ARBA00023134"/>
    </source>
</evidence>
<dbReference type="InterPro" id="IPR050100">
    <property type="entry name" value="TRAFAC_GTPase_members"/>
</dbReference>
<dbReference type="EMBL" id="JAGFMF010011830">
    <property type="protein sequence ID" value="KAG8511531.1"/>
    <property type="molecule type" value="Genomic_DNA"/>
</dbReference>
<evidence type="ECO:0000313" key="3">
    <source>
        <dbReference type="EMBL" id="KAG8511531.1"/>
    </source>
</evidence>
<sequence length="300" mass="33289">MITSAWPSASNLTTTPMLCVNVHATKFILLFLQGSAQPPPVAQLSTTTYPALAQKTLPHLGNLLKRNSLCVKVRPLAHAHPGMLAAPQVSIISGGRVEIPDQLLPYSGTKKKSVKQSQGVVLGKWKPSDEEKKHLTILDATGHKRFVLNMVVLLKLIWLYCKMDAPAVNWSSTRYKKCKEKLVPFLNGWLQSQEDTQFMPSSGLTRANLKHQLDKCNDMGTVALGKLESRPPCKGQHLVATLNKHHVKVLGMFLIVITEHKCIISCLGYSVVLYIHTCTEDITVIVFLSNLGRQKTRKKI</sequence>
<comment type="caution">
    <text evidence="3">The sequence shown here is derived from an EMBL/GenBank/DDBJ whole genome shotgun (WGS) entry which is preliminary data.</text>
</comment>
<keyword evidence="1" id="KW-0547">Nucleotide-binding</keyword>
<dbReference type="InterPro" id="IPR027417">
    <property type="entry name" value="P-loop_NTPase"/>
</dbReference>
<keyword evidence="2" id="KW-0342">GTP-binding</keyword>
<evidence type="ECO:0000256" key="1">
    <source>
        <dbReference type="ARBA" id="ARBA00022741"/>
    </source>
</evidence>
<dbReference type="Proteomes" id="UP000700334">
    <property type="component" value="Unassembled WGS sequence"/>
</dbReference>
<keyword evidence="4" id="KW-1185">Reference proteome</keyword>
<dbReference type="AlphaFoldDB" id="A0A8J6A2C5"/>